<dbReference type="PROSITE" id="PS00101">
    <property type="entry name" value="HEXAPEP_TRANSFERASES"/>
    <property type="match status" value="2"/>
</dbReference>
<sequence>MKNRLLALFRNLATLYRVKSNSSIKFCGAQVHIGTGCRFWARNGISIGEKSYIGKEVSIETNAEIGRYALIANRVAFVGRNDHEFSRLGVPTRFGRWVGAADADPAIAQSGVVLEDDVWIGFAAIVLSGVRIGRGSVVAAGSLVTADVPAYSIVGGVPAKVIGARFADPMQIAAHERALATGEFEFSERGYAFWTVKPGNPYP</sequence>
<organism evidence="5 6">
    <name type="scientific">Roseateles oligotrophus</name>
    <dbReference type="NCBI Taxonomy" id="1769250"/>
    <lineage>
        <taxon>Bacteria</taxon>
        <taxon>Pseudomonadati</taxon>
        <taxon>Pseudomonadota</taxon>
        <taxon>Betaproteobacteria</taxon>
        <taxon>Burkholderiales</taxon>
        <taxon>Sphaerotilaceae</taxon>
        <taxon>Roseateles</taxon>
    </lineage>
</organism>
<gene>
    <name evidence="5" type="ORF">LNV07_18920</name>
</gene>
<dbReference type="Proteomes" id="UP001209701">
    <property type="component" value="Unassembled WGS sequence"/>
</dbReference>
<evidence type="ECO:0000256" key="4">
    <source>
        <dbReference type="ARBA" id="ARBA00023315"/>
    </source>
</evidence>
<evidence type="ECO:0000313" key="6">
    <source>
        <dbReference type="Proteomes" id="UP001209701"/>
    </source>
</evidence>
<accession>A0ABT2YJC8</accession>
<dbReference type="InterPro" id="IPR050179">
    <property type="entry name" value="Trans_hexapeptide_repeat"/>
</dbReference>
<keyword evidence="4" id="KW-0012">Acyltransferase</keyword>
<dbReference type="InterPro" id="IPR011004">
    <property type="entry name" value="Trimer_LpxA-like_sf"/>
</dbReference>
<keyword evidence="2" id="KW-0808">Transferase</keyword>
<evidence type="ECO:0000256" key="2">
    <source>
        <dbReference type="ARBA" id="ARBA00022679"/>
    </source>
</evidence>
<dbReference type="SUPFAM" id="SSF51161">
    <property type="entry name" value="Trimeric LpxA-like enzymes"/>
    <property type="match status" value="1"/>
</dbReference>
<reference evidence="5 6" key="1">
    <citation type="submission" date="2021-11" db="EMBL/GenBank/DDBJ databases">
        <authorList>
            <person name="Liang Q."/>
            <person name="Mou H."/>
            <person name="Liu Z."/>
        </authorList>
    </citation>
    <scope>NUCLEOTIDE SEQUENCE [LARGE SCALE GENOMIC DNA]</scope>
    <source>
        <strain evidence="5 6">CHU3</strain>
    </source>
</reference>
<dbReference type="Pfam" id="PF00132">
    <property type="entry name" value="Hexapep"/>
    <property type="match status" value="1"/>
</dbReference>
<dbReference type="PANTHER" id="PTHR43300">
    <property type="entry name" value="ACETYLTRANSFERASE"/>
    <property type="match status" value="1"/>
</dbReference>
<proteinExistence type="inferred from homology"/>
<comment type="similarity">
    <text evidence="1">Belongs to the transferase hexapeptide repeat family.</text>
</comment>
<keyword evidence="3" id="KW-0677">Repeat</keyword>
<dbReference type="CDD" id="cd03349">
    <property type="entry name" value="LbH_XAT"/>
    <property type="match status" value="1"/>
</dbReference>
<protein>
    <submittedName>
        <fullName evidence="5">CatB-related O-acetyltransferase</fullName>
    </submittedName>
</protein>
<evidence type="ECO:0000256" key="3">
    <source>
        <dbReference type="ARBA" id="ARBA00022737"/>
    </source>
</evidence>
<evidence type="ECO:0000313" key="5">
    <source>
        <dbReference type="EMBL" id="MCV2370157.1"/>
    </source>
</evidence>
<keyword evidence="6" id="KW-1185">Reference proteome</keyword>
<evidence type="ECO:0000256" key="1">
    <source>
        <dbReference type="ARBA" id="ARBA00007274"/>
    </source>
</evidence>
<dbReference type="InterPro" id="IPR001451">
    <property type="entry name" value="Hexapep"/>
</dbReference>
<dbReference type="PANTHER" id="PTHR43300:SF11">
    <property type="entry name" value="ACETYLTRANSFERASE RV3034C-RELATED"/>
    <property type="match status" value="1"/>
</dbReference>
<dbReference type="InterPro" id="IPR018357">
    <property type="entry name" value="Hexapep_transf_CS"/>
</dbReference>
<name>A0ABT2YJC8_9BURK</name>
<dbReference type="Gene3D" id="2.160.10.10">
    <property type="entry name" value="Hexapeptide repeat proteins"/>
    <property type="match status" value="1"/>
</dbReference>
<comment type="caution">
    <text evidence="5">The sequence shown here is derived from an EMBL/GenBank/DDBJ whole genome shotgun (WGS) entry which is preliminary data.</text>
</comment>
<dbReference type="RefSeq" id="WP_263572735.1">
    <property type="nucleotide sequence ID" value="NZ_JAJIRN010000008.1"/>
</dbReference>
<dbReference type="EMBL" id="JAJIRN010000008">
    <property type="protein sequence ID" value="MCV2370157.1"/>
    <property type="molecule type" value="Genomic_DNA"/>
</dbReference>